<proteinExistence type="predicted"/>
<accession>A0AAD1RSE0</accession>
<name>A0AAD1RSE0_PELCU</name>
<protein>
    <submittedName>
        <fullName evidence="2">Uncharacterized protein</fullName>
    </submittedName>
</protein>
<organism evidence="2 3">
    <name type="scientific">Pelobates cultripes</name>
    <name type="common">Western spadefoot toad</name>
    <dbReference type="NCBI Taxonomy" id="61616"/>
    <lineage>
        <taxon>Eukaryota</taxon>
        <taxon>Metazoa</taxon>
        <taxon>Chordata</taxon>
        <taxon>Craniata</taxon>
        <taxon>Vertebrata</taxon>
        <taxon>Euteleostomi</taxon>
        <taxon>Amphibia</taxon>
        <taxon>Batrachia</taxon>
        <taxon>Anura</taxon>
        <taxon>Pelobatoidea</taxon>
        <taxon>Pelobatidae</taxon>
        <taxon>Pelobates</taxon>
    </lineage>
</organism>
<feature type="region of interest" description="Disordered" evidence="1">
    <location>
        <begin position="61"/>
        <end position="87"/>
    </location>
</feature>
<gene>
    <name evidence="2" type="ORF">PECUL_23A001341</name>
</gene>
<dbReference type="AlphaFoldDB" id="A0AAD1RSE0"/>
<reference evidence="2" key="1">
    <citation type="submission" date="2022-03" db="EMBL/GenBank/DDBJ databases">
        <authorList>
            <person name="Alioto T."/>
            <person name="Alioto T."/>
            <person name="Gomez Garrido J."/>
        </authorList>
    </citation>
    <scope>NUCLEOTIDE SEQUENCE</scope>
</reference>
<feature type="compositionally biased region" description="Polar residues" evidence="1">
    <location>
        <begin position="75"/>
        <end position="87"/>
    </location>
</feature>
<dbReference type="Proteomes" id="UP001295444">
    <property type="component" value="Chromosome 03"/>
</dbReference>
<evidence type="ECO:0000313" key="2">
    <source>
        <dbReference type="EMBL" id="CAH2276905.1"/>
    </source>
</evidence>
<keyword evidence="3" id="KW-1185">Reference proteome</keyword>
<dbReference type="EMBL" id="OW240914">
    <property type="protein sequence ID" value="CAH2276905.1"/>
    <property type="molecule type" value="Genomic_DNA"/>
</dbReference>
<evidence type="ECO:0000313" key="3">
    <source>
        <dbReference type="Proteomes" id="UP001295444"/>
    </source>
</evidence>
<sequence length="87" mass="10155">MDPSTYRDLLLKRNLLKQRRNHLYIPKIKNANQQMCHLLDQIAAAFTQYYEDLYNLRRAAQAAGRPRRSEASRAYSRTKTSSRLGLG</sequence>
<evidence type="ECO:0000256" key="1">
    <source>
        <dbReference type="SAM" id="MobiDB-lite"/>
    </source>
</evidence>